<name>A0A484HF31_9BACT</name>
<evidence type="ECO:0000256" key="2">
    <source>
        <dbReference type="ARBA" id="ARBA00009959"/>
    </source>
</evidence>
<organism evidence="10">
    <name type="scientific">uncultured Desulfobacteraceae bacterium</name>
    <dbReference type="NCBI Taxonomy" id="218296"/>
    <lineage>
        <taxon>Bacteria</taxon>
        <taxon>Pseudomonadati</taxon>
        <taxon>Thermodesulfobacteriota</taxon>
        <taxon>Desulfobacteria</taxon>
        <taxon>Desulfobacterales</taxon>
        <taxon>Desulfobacteraceae</taxon>
        <taxon>environmental samples</taxon>
    </lineage>
</organism>
<keyword evidence="4 9" id="KW-0479">Metal-binding</keyword>
<accession>A0A484HF31</accession>
<sequence length="93" mass="11091">MYVIAMYDINTETKAGRKRLRQIFKLMKQYLIRIQNSVFEGEISKAKFEEMKLKTQDIIDSAVDSVIFFKSRDIKWMDKEICGLEKDDAERFL</sequence>
<evidence type="ECO:0000256" key="1">
    <source>
        <dbReference type="ARBA" id="ARBA00001946"/>
    </source>
</evidence>
<evidence type="ECO:0000256" key="5">
    <source>
        <dbReference type="ARBA" id="ARBA00022759"/>
    </source>
</evidence>
<keyword evidence="3 9" id="KW-0540">Nuclease</keyword>
<gene>
    <name evidence="10" type="primary">cas</name>
    <name evidence="9" type="synonym">cas2</name>
    <name evidence="10" type="ORF">EPICR_100035</name>
</gene>
<comment type="similarity">
    <text evidence="2 9">Belongs to the CRISPR-associated endoribonuclease Cas2 protein family.</text>
</comment>
<dbReference type="EMBL" id="CAACVI010000002">
    <property type="protein sequence ID" value="VEN72992.1"/>
    <property type="molecule type" value="Genomic_DNA"/>
</dbReference>
<evidence type="ECO:0000256" key="3">
    <source>
        <dbReference type="ARBA" id="ARBA00022722"/>
    </source>
</evidence>
<dbReference type="GO" id="GO:0043571">
    <property type="term" value="P:maintenance of CRISPR repeat elements"/>
    <property type="evidence" value="ECO:0007669"/>
    <property type="project" value="UniProtKB-UniRule"/>
</dbReference>
<evidence type="ECO:0000256" key="7">
    <source>
        <dbReference type="ARBA" id="ARBA00022842"/>
    </source>
</evidence>
<dbReference type="InterPro" id="IPR019199">
    <property type="entry name" value="Virulence_VapD/CRISPR_Cas2"/>
</dbReference>
<keyword evidence="7 9" id="KW-0460">Magnesium</keyword>
<dbReference type="Pfam" id="PF09827">
    <property type="entry name" value="CRISPR_Cas2"/>
    <property type="match status" value="1"/>
</dbReference>
<keyword evidence="6 9" id="KW-0378">Hydrolase</keyword>
<dbReference type="AlphaFoldDB" id="A0A484HF31"/>
<dbReference type="Gene3D" id="3.30.70.240">
    <property type="match status" value="1"/>
</dbReference>
<dbReference type="GO" id="GO:0004521">
    <property type="term" value="F:RNA endonuclease activity"/>
    <property type="evidence" value="ECO:0007669"/>
    <property type="project" value="InterPro"/>
</dbReference>
<dbReference type="InterPro" id="IPR021127">
    <property type="entry name" value="CRISPR_associated_Cas2"/>
</dbReference>
<dbReference type="PANTHER" id="PTHR34405:SF1">
    <property type="entry name" value="CRISPR-ASSOCIATED ENDORIBONUCLEASE CAS2"/>
    <property type="match status" value="1"/>
</dbReference>
<feature type="binding site" evidence="9">
    <location>
        <position position="8"/>
    </location>
    <ligand>
        <name>Mg(2+)</name>
        <dbReference type="ChEBI" id="CHEBI:18420"/>
        <note>catalytic</note>
    </ligand>
</feature>
<evidence type="ECO:0000256" key="4">
    <source>
        <dbReference type="ARBA" id="ARBA00022723"/>
    </source>
</evidence>
<keyword evidence="8 9" id="KW-0051">Antiviral defense</keyword>
<keyword evidence="5 9" id="KW-0255">Endonuclease</keyword>
<reference evidence="10" key="1">
    <citation type="submission" date="2019-01" db="EMBL/GenBank/DDBJ databases">
        <authorList>
            <consortium name="Genoscope - CEA"/>
            <person name="William W."/>
        </authorList>
    </citation>
    <scope>NUCLEOTIDE SEQUENCE</scope>
    <source>
        <strain evidence="10">CR-1</strain>
    </source>
</reference>
<evidence type="ECO:0000313" key="10">
    <source>
        <dbReference type="EMBL" id="VEN72992.1"/>
    </source>
</evidence>
<evidence type="ECO:0000256" key="9">
    <source>
        <dbReference type="HAMAP-Rule" id="MF_01471"/>
    </source>
</evidence>
<comment type="function">
    <text evidence="9">CRISPR (clustered regularly interspaced short palindromic repeat), is an adaptive immune system that provides protection against mobile genetic elements (viruses, transposable elements and conjugative plasmids). CRISPR clusters contain sequences complementary to antecedent mobile elements and target invading nucleic acids. CRISPR clusters are transcribed and processed into CRISPR RNA (crRNA). Functions as a ssRNA-specific endoribonuclease. Involved in the integration of spacer DNA into the CRISPR cassette.</text>
</comment>
<dbReference type="GO" id="GO:0051607">
    <property type="term" value="P:defense response to virus"/>
    <property type="evidence" value="ECO:0007669"/>
    <property type="project" value="UniProtKB-UniRule"/>
</dbReference>
<dbReference type="CDD" id="cd09725">
    <property type="entry name" value="Cas2_I_II_III"/>
    <property type="match status" value="1"/>
</dbReference>
<dbReference type="GO" id="GO:0016787">
    <property type="term" value="F:hydrolase activity"/>
    <property type="evidence" value="ECO:0007669"/>
    <property type="project" value="UniProtKB-KW"/>
</dbReference>
<comment type="subunit">
    <text evidence="9">Homodimer, forms a heterotetramer with a Cas1 homodimer.</text>
</comment>
<evidence type="ECO:0000256" key="6">
    <source>
        <dbReference type="ARBA" id="ARBA00022801"/>
    </source>
</evidence>
<dbReference type="PANTHER" id="PTHR34405">
    <property type="entry name" value="CRISPR-ASSOCIATED ENDORIBONUCLEASE CAS2"/>
    <property type="match status" value="1"/>
</dbReference>
<protein>
    <recommendedName>
        <fullName evidence="9">CRISPR-associated endoribonuclease Cas2</fullName>
        <ecNumber evidence="9">3.1.-.-</ecNumber>
    </recommendedName>
</protein>
<dbReference type="SUPFAM" id="SSF143430">
    <property type="entry name" value="TTP0101/SSO1404-like"/>
    <property type="match status" value="1"/>
</dbReference>
<dbReference type="NCBIfam" id="TIGR01573">
    <property type="entry name" value="cas2"/>
    <property type="match status" value="1"/>
</dbReference>
<dbReference type="GO" id="GO:0046872">
    <property type="term" value="F:metal ion binding"/>
    <property type="evidence" value="ECO:0007669"/>
    <property type="project" value="UniProtKB-UniRule"/>
</dbReference>
<comment type="cofactor">
    <cofactor evidence="1 9">
        <name>Mg(2+)</name>
        <dbReference type="ChEBI" id="CHEBI:18420"/>
    </cofactor>
</comment>
<dbReference type="HAMAP" id="MF_01471">
    <property type="entry name" value="Cas2"/>
    <property type="match status" value="1"/>
</dbReference>
<evidence type="ECO:0000256" key="8">
    <source>
        <dbReference type="ARBA" id="ARBA00023118"/>
    </source>
</evidence>
<proteinExistence type="inferred from homology"/>
<dbReference type="EC" id="3.1.-.-" evidence="9"/>